<gene>
    <name evidence="4" type="ORF">UW78_C0005G0044</name>
</gene>
<dbReference type="InterPro" id="IPR000529">
    <property type="entry name" value="Ribosomal_bS6"/>
</dbReference>
<dbReference type="GO" id="GO:0006412">
    <property type="term" value="P:translation"/>
    <property type="evidence" value="ECO:0007669"/>
    <property type="project" value="InterPro"/>
</dbReference>
<dbReference type="SUPFAM" id="SSF54995">
    <property type="entry name" value="Ribosomal protein S6"/>
    <property type="match status" value="1"/>
</dbReference>
<comment type="similarity">
    <text evidence="1">Belongs to the bacterial ribosomal protein bS6 family.</text>
</comment>
<dbReference type="Gene3D" id="3.30.70.60">
    <property type="match status" value="1"/>
</dbReference>
<dbReference type="InterPro" id="IPR035980">
    <property type="entry name" value="Ribosomal_bS6_sf"/>
</dbReference>
<dbReference type="Pfam" id="PF01250">
    <property type="entry name" value="Ribosomal_S6"/>
    <property type="match status" value="1"/>
</dbReference>
<evidence type="ECO:0000256" key="2">
    <source>
        <dbReference type="ARBA" id="ARBA00035294"/>
    </source>
</evidence>
<protein>
    <recommendedName>
        <fullName evidence="2">Small ribosomal subunit protein bS6</fullName>
    </recommendedName>
    <alternativeName>
        <fullName evidence="3">30S ribosomal protein S6</fullName>
    </alternativeName>
</protein>
<comment type="caution">
    <text evidence="4">The sequence shown here is derived from an EMBL/GenBank/DDBJ whole genome shotgun (WGS) entry which is preliminary data.</text>
</comment>
<dbReference type="GO" id="GO:0005840">
    <property type="term" value="C:ribosome"/>
    <property type="evidence" value="ECO:0007669"/>
    <property type="project" value="InterPro"/>
</dbReference>
<evidence type="ECO:0000256" key="1">
    <source>
        <dbReference type="ARBA" id="ARBA00009512"/>
    </source>
</evidence>
<dbReference type="CDD" id="cd00473">
    <property type="entry name" value="bS6"/>
    <property type="match status" value="1"/>
</dbReference>
<reference evidence="4 5" key="1">
    <citation type="journal article" date="2015" name="Nature">
        <title>rRNA introns, odd ribosomes, and small enigmatic genomes across a large radiation of phyla.</title>
        <authorList>
            <person name="Brown C.T."/>
            <person name="Hug L.A."/>
            <person name="Thomas B.C."/>
            <person name="Sharon I."/>
            <person name="Castelle C.J."/>
            <person name="Singh A."/>
            <person name="Wilkins M.J."/>
            <person name="Williams K.H."/>
            <person name="Banfield J.F."/>
        </authorList>
    </citation>
    <scope>NUCLEOTIDE SEQUENCE [LARGE SCALE GENOMIC DNA]</scope>
</reference>
<dbReference type="GO" id="GO:0003735">
    <property type="term" value="F:structural constituent of ribosome"/>
    <property type="evidence" value="ECO:0007669"/>
    <property type="project" value="InterPro"/>
</dbReference>
<accession>A0A0G1KE39</accession>
<evidence type="ECO:0000256" key="3">
    <source>
        <dbReference type="ARBA" id="ARBA00035520"/>
    </source>
</evidence>
<evidence type="ECO:0000313" key="5">
    <source>
        <dbReference type="Proteomes" id="UP000034595"/>
    </source>
</evidence>
<evidence type="ECO:0000313" key="4">
    <source>
        <dbReference type="EMBL" id="KKT81825.1"/>
    </source>
</evidence>
<proteinExistence type="inferred from homology"/>
<dbReference type="GO" id="GO:0019843">
    <property type="term" value="F:rRNA binding"/>
    <property type="evidence" value="ECO:0007669"/>
    <property type="project" value="InterPro"/>
</dbReference>
<dbReference type="EMBL" id="LCJQ01000005">
    <property type="protein sequence ID" value="KKT81825.1"/>
    <property type="molecule type" value="Genomic_DNA"/>
</dbReference>
<organism evidence="4 5">
    <name type="scientific">Candidatus Azambacteria bacterium GW2011_GWA1_44_9</name>
    <dbReference type="NCBI Taxonomy" id="1618610"/>
    <lineage>
        <taxon>Bacteria</taxon>
        <taxon>Candidatus Azamiibacteriota</taxon>
    </lineage>
</organism>
<name>A0A0G1KE39_9BACT</name>
<dbReference type="Proteomes" id="UP000034595">
    <property type="component" value="Unassembled WGS sequence"/>
</dbReference>
<dbReference type="AlphaFoldDB" id="A0A0G1KE39"/>
<sequence>MNHNEHTEPRIYELGYHLVPTIAEEQIPQVSGAVRGMIEAISGNIIAEETPIFIDLAYQIVKTVEHKHYRFDDAYFGFIKFEASPEGIATLEEALKKDDNVLRYLVVKTLKENTFLSKKFPSAKVKEREEEAVPPVAEEQILVSEEASLEVEAPAVASDELDKAIDELVA</sequence>
<dbReference type="InterPro" id="IPR014717">
    <property type="entry name" value="Transl_elong_EF1B/ribsomal_bS6"/>
</dbReference>
<dbReference type="InterPro" id="IPR020814">
    <property type="entry name" value="Ribosomal_S6_plastid/chlpt"/>
</dbReference>